<reference evidence="15 16" key="1">
    <citation type="submission" date="2024-04" db="EMBL/GenBank/DDBJ databases">
        <title>Tritrichomonas musculus Genome.</title>
        <authorList>
            <person name="Alves-Ferreira E."/>
            <person name="Grigg M."/>
            <person name="Lorenzi H."/>
            <person name="Galac M."/>
        </authorList>
    </citation>
    <scope>NUCLEOTIDE SEQUENCE [LARGE SCALE GENOMIC DNA]</scope>
    <source>
        <strain evidence="15 16">EAF2021</strain>
    </source>
</reference>
<dbReference type="InterPro" id="IPR045252">
    <property type="entry name" value="LPCAT1-like"/>
</dbReference>
<keyword evidence="9 13" id="KW-0472">Membrane</keyword>
<dbReference type="GO" id="GO:0016746">
    <property type="term" value="F:acyltransferase activity"/>
    <property type="evidence" value="ECO:0007669"/>
    <property type="project" value="UniProtKB-KW"/>
</dbReference>
<proteinExistence type="inferred from homology"/>
<comment type="subcellular location">
    <subcellularLocation>
        <location evidence="1">Membrane</location>
    </subcellularLocation>
</comment>
<evidence type="ECO:0000256" key="11">
    <source>
        <dbReference type="ARBA" id="ARBA00023264"/>
    </source>
</evidence>
<feature type="transmembrane region" description="Helical" evidence="13">
    <location>
        <begin position="96"/>
        <end position="114"/>
    </location>
</feature>
<dbReference type="PANTHER" id="PTHR23063">
    <property type="entry name" value="PHOSPHOLIPID ACYLTRANSFERASE"/>
    <property type="match status" value="1"/>
</dbReference>
<evidence type="ECO:0000256" key="10">
    <source>
        <dbReference type="ARBA" id="ARBA00023209"/>
    </source>
</evidence>
<evidence type="ECO:0000256" key="4">
    <source>
        <dbReference type="ARBA" id="ARBA00022516"/>
    </source>
</evidence>
<evidence type="ECO:0000313" key="16">
    <source>
        <dbReference type="Proteomes" id="UP001470230"/>
    </source>
</evidence>
<accession>A0ABR2H8B5</accession>
<dbReference type="CDD" id="cd07991">
    <property type="entry name" value="LPLAT_LPCAT1-like"/>
    <property type="match status" value="1"/>
</dbReference>
<evidence type="ECO:0000256" key="2">
    <source>
        <dbReference type="ARBA" id="ARBA00005189"/>
    </source>
</evidence>
<evidence type="ECO:0000256" key="13">
    <source>
        <dbReference type="SAM" id="Phobius"/>
    </source>
</evidence>
<evidence type="ECO:0000256" key="8">
    <source>
        <dbReference type="ARBA" id="ARBA00023098"/>
    </source>
</evidence>
<keyword evidence="6 13" id="KW-0812">Transmembrane</keyword>
<evidence type="ECO:0000256" key="5">
    <source>
        <dbReference type="ARBA" id="ARBA00022679"/>
    </source>
</evidence>
<keyword evidence="4" id="KW-0444">Lipid biosynthesis</keyword>
<keyword evidence="10" id="KW-0594">Phospholipid biosynthesis</keyword>
<dbReference type="EMBL" id="JAPFFF010000038">
    <property type="protein sequence ID" value="KAK8842473.1"/>
    <property type="molecule type" value="Genomic_DNA"/>
</dbReference>
<evidence type="ECO:0000256" key="3">
    <source>
        <dbReference type="ARBA" id="ARBA00008655"/>
    </source>
</evidence>
<name>A0ABR2H8B5_9EUKA</name>
<comment type="similarity">
    <text evidence="3">Belongs to the 1-acyl-sn-glycerol-3-phosphate acyltransferase family.</text>
</comment>
<evidence type="ECO:0000259" key="14">
    <source>
        <dbReference type="SMART" id="SM00563"/>
    </source>
</evidence>
<evidence type="ECO:0000256" key="9">
    <source>
        <dbReference type="ARBA" id="ARBA00023136"/>
    </source>
</evidence>
<evidence type="ECO:0000256" key="7">
    <source>
        <dbReference type="ARBA" id="ARBA00022989"/>
    </source>
</evidence>
<keyword evidence="5" id="KW-0808">Transferase</keyword>
<gene>
    <name evidence="15" type="ORF">M9Y10_026061</name>
</gene>
<keyword evidence="11" id="KW-1208">Phospholipid metabolism</keyword>
<protein>
    <submittedName>
        <fullName evidence="15">Lysophosphatidylcholine acyltransferase 2</fullName>
    </submittedName>
</protein>
<dbReference type="InterPro" id="IPR002123">
    <property type="entry name" value="Plipid/glycerol_acylTrfase"/>
</dbReference>
<dbReference type="Pfam" id="PF01553">
    <property type="entry name" value="Acyltransferase"/>
    <property type="match status" value="1"/>
</dbReference>
<evidence type="ECO:0000256" key="1">
    <source>
        <dbReference type="ARBA" id="ARBA00004370"/>
    </source>
</evidence>
<dbReference type="SUPFAM" id="SSF69593">
    <property type="entry name" value="Glycerol-3-phosphate (1)-acyltransferase"/>
    <property type="match status" value="1"/>
</dbReference>
<keyword evidence="8" id="KW-0443">Lipid metabolism</keyword>
<sequence length="314" mass="36201">MPLYTQVPIDDPKLHNQTKLTSITKKEYEDYFLPHPSNMFYDVIRVILFIVTLGPIRMLISLLCIVALYVTMIILNRFFKHHFKSMNDYKRFSQKALYPIVRLLLFSIGIIHIKRKGEIKSTTRTIIINHLTLFDIMVAVTMFDSSYLAMASLKHIGFMKEANDIFNMVFVDRSKPGQGTTETIRKIQGDPSTVPIVIFPEGKVTNGDILLGFRTGGFISDTPLQAITLRYNHWFCPKGLSTIAWVHPSDLFYIWQVYTIPFMTLEINILPQVCFEDKTPEDKAREVELMMANSLGCLAVKQTNKEYFKEHISS</sequence>
<comment type="caution">
    <text evidence="15">The sequence shown here is derived from an EMBL/GenBank/DDBJ whole genome shotgun (WGS) entry which is preliminary data.</text>
</comment>
<comment type="pathway">
    <text evidence="2">Lipid metabolism.</text>
</comment>
<dbReference type="Proteomes" id="UP001470230">
    <property type="component" value="Unassembled WGS sequence"/>
</dbReference>
<dbReference type="PANTHER" id="PTHR23063:SF52">
    <property type="entry name" value="LYSOPHOSPHATIDYLCHOLINE ACYLTRANSFERASE"/>
    <property type="match status" value="1"/>
</dbReference>
<organism evidence="15 16">
    <name type="scientific">Tritrichomonas musculus</name>
    <dbReference type="NCBI Taxonomy" id="1915356"/>
    <lineage>
        <taxon>Eukaryota</taxon>
        <taxon>Metamonada</taxon>
        <taxon>Parabasalia</taxon>
        <taxon>Tritrichomonadida</taxon>
        <taxon>Tritrichomonadidae</taxon>
        <taxon>Tritrichomonas</taxon>
    </lineage>
</organism>
<dbReference type="SMART" id="SM00563">
    <property type="entry name" value="PlsC"/>
    <property type="match status" value="1"/>
</dbReference>
<feature type="transmembrane region" description="Helical" evidence="13">
    <location>
        <begin position="126"/>
        <end position="150"/>
    </location>
</feature>
<feature type="transmembrane region" description="Helical" evidence="13">
    <location>
        <begin position="46"/>
        <end position="75"/>
    </location>
</feature>
<keyword evidence="7 13" id="KW-1133">Transmembrane helix</keyword>
<keyword evidence="12 15" id="KW-0012">Acyltransferase</keyword>
<keyword evidence="16" id="KW-1185">Reference proteome</keyword>
<feature type="domain" description="Phospholipid/glycerol acyltransferase" evidence="14">
    <location>
        <begin position="124"/>
        <end position="232"/>
    </location>
</feature>
<evidence type="ECO:0000256" key="12">
    <source>
        <dbReference type="ARBA" id="ARBA00023315"/>
    </source>
</evidence>
<evidence type="ECO:0000313" key="15">
    <source>
        <dbReference type="EMBL" id="KAK8842473.1"/>
    </source>
</evidence>
<evidence type="ECO:0000256" key="6">
    <source>
        <dbReference type="ARBA" id="ARBA00022692"/>
    </source>
</evidence>